<dbReference type="Proteomes" id="UP001168613">
    <property type="component" value="Unassembled WGS sequence"/>
</dbReference>
<dbReference type="Gene3D" id="3.50.30.40">
    <property type="entry name" value="Ribonuclease E inhibitor RraA/RraA-like"/>
    <property type="match status" value="1"/>
</dbReference>
<dbReference type="InterPro" id="IPR036704">
    <property type="entry name" value="RraA/RraA-like_sf"/>
</dbReference>
<evidence type="ECO:0000313" key="1">
    <source>
        <dbReference type="EMBL" id="MDN4120334.1"/>
    </source>
</evidence>
<name>A0ABT8EGE5_9BURK</name>
<sequence>MSVENKQDIRAQLKAYGDKLLGLIPAEKIKTLSQERVAMEIVERFKALPDLTSTVADILDTLGIDTIIPATELKPISTGRVVGSALTLRYIPTQEGIGASIAKGHKAPLLGGKDIITLSQAGDVLVIESRCQYAASAFGGIMATAVQEAGIAGVVVEGNIRDVANMRDIGLQAWSRGITPRTGKHRIELAEMNGSVELAGVHVAAGDLILADSDGVVVVPVRYALDVLQRAERAVQTEGELISALQKGASSQEVANILSPDRW</sequence>
<gene>
    <name evidence="1" type="ORF">LMS43_03415</name>
</gene>
<dbReference type="PANTHER" id="PTHR33254">
    <property type="entry name" value="4-HYDROXY-4-METHYL-2-OXOGLUTARATE ALDOLASE 3-RELATED"/>
    <property type="match status" value="1"/>
</dbReference>
<accession>A0ABT8EGE5</accession>
<dbReference type="InterPro" id="IPR005493">
    <property type="entry name" value="RraA/RraA-like"/>
</dbReference>
<proteinExistence type="predicted"/>
<dbReference type="PANTHER" id="PTHR33254:SF16">
    <property type="entry name" value="BLR3842 PROTEIN"/>
    <property type="match status" value="1"/>
</dbReference>
<dbReference type="RefSeq" id="WP_266122346.1">
    <property type="nucleotide sequence ID" value="NZ_JAJHNU010000001.1"/>
</dbReference>
<dbReference type="Pfam" id="PF03737">
    <property type="entry name" value="RraA-like"/>
    <property type="match status" value="1"/>
</dbReference>
<reference evidence="1" key="1">
    <citation type="submission" date="2021-11" db="EMBL/GenBank/DDBJ databases">
        <title>Draft genome sequence of Alcaligenes endophyticus type strain CCUG 75668T.</title>
        <authorList>
            <person name="Salva-Serra F."/>
            <person name="Duran R.E."/>
            <person name="Seeger M."/>
            <person name="Moore E.R.B."/>
            <person name="Jaen-Luchoro D."/>
        </authorList>
    </citation>
    <scope>NUCLEOTIDE SEQUENCE</scope>
    <source>
        <strain evidence="1">CCUG 75668</strain>
    </source>
</reference>
<evidence type="ECO:0000313" key="2">
    <source>
        <dbReference type="Proteomes" id="UP001168613"/>
    </source>
</evidence>
<dbReference type="EMBL" id="JAJHNU010000001">
    <property type="protein sequence ID" value="MDN4120334.1"/>
    <property type="molecule type" value="Genomic_DNA"/>
</dbReference>
<organism evidence="1 2">
    <name type="scientific">Alcaligenes endophyticus</name>
    <dbReference type="NCBI Taxonomy" id="1929088"/>
    <lineage>
        <taxon>Bacteria</taxon>
        <taxon>Pseudomonadati</taxon>
        <taxon>Pseudomonadota</taxon>
        <taxon>Betaproteobacteria</taxon>
        <taxon>Burkholderiales</taxon>
        <taxon>Alcaligenaceae</taxon>
        <taxon>Alcaligenes</taxon>
    </lineage>
</organism>
<comment type="caution">
    <text evidence="1">The sequence shown here is derived from an EMBL/GenBank/DDBJ whole genome shotgun (WGS) entry which is preliminary data.</text>
</comment>
<dbReference type="CDD" id="cd16841">
    <property type="entry name" value="RraA_family"/>
    <property type="match status" value="1"/>
</dbReference>
<protein>
    <submittedName>
        <fullName evidence="1">RraA family protein</fullName>
    </submittedName>
</protein>
<keyword evidence="2" id="KW-1185">Reference proteome</keyword>
<dbReference type="SUPFAM" id="SSF89562">
    <property type="entry name" value="RraA-like"/>
    <property type="match status" value="1"/>
</dbReference>